<evidence type="ECO:0000256" key="9">
    <source>
        <dbReference type="ARBA" id="ARBA00061569"/>
    </source>
</evidence>
<feature type="binding site" evidence="12">
    <location>
        <position position="308"/>
    </location>
    <ligand>
        <name>substrate</name>
    </ligand>
</feature>
<evidence type="ECO:0000256" key="14">
    <source>
        <dbReference type="SAM" id="MobiDB-lite"/>
    </source>
</evidence>
<accession>W4KPA5</accession>
<dbReference type="SUPFAM" id="SSF52768">
    <property type="entry name" value="Arginase/deacetylase"/>
    <property type="match status" value="1"/>
</dbReference>
<evidence type="ECO:0000256" key="7">
    <source>
        <dbReference type="ARBA" id="ARBA00023163"/>
    </source>
</evidence>
<evidence type="ECO:0000256" key="4">
    <source>
        <dbReference type="ARBA" id="ARBA00022801"/>
    </source>
</evidence>
<keyword evidence="6 10" id="KW-0805">Transcription regulation</keyword>
<keyword evidence="7 10" id="KW-0804">Transcription</keyword>
<dbReference type="PRINTS" id="PR01270">
    <property type="entry name" value="HDASUPER"/>
</dbReference>
<dbReference type="Proteomes" id="UP000030671">
    <property type="component" value="Unassembled WGS sequence"/>
</dbReference>
<dbReference type="InterPro" id="IPR023801">
    <property type="entry name" value="His_deacetylse_dom"/>
</dbReference>
<evidence type="ECO:0000256" key="13">
    <source>
        <dbReference type="PIRSR" id="PIRSR037913-3"/>
    </source>
</evidence>
<dbReference type="PRINTS" id="PR01271">
    <property type="entry name" value="HISDACETLASE"/>
</dbReference>
<evidence type="ECO:0000256" key="12">
    <source>
        <dbReference type="PIRSR" id="PIRSR037913-2"/>
    </source>
</evidence>
<dbReference type="GO" id="GO:0032221">
    <property type="term" value="C:Rpd3S complex"/>
    <property type="evidence" value="ECO:0007669"/>
    <property type="project" value="UniProtKB-ARBA"/>
</dbReference>
<feature type="binding site" evidence="13">
    <location>
        <position position="269"/>
    </location>
    <ligand>
        <name>a divalent metal cation</name>
        <dbReference type="ChEBI" id="CHEBI:60240"/>
    </ligand>
</feature>
<sequence length="548" mass="61102">MPGELFEIDGEAKKRVCYFFDSDVGGFHYGPGHPMKPTRIRMCHSLVMNYGLYKRMEIFRAKPATKREMTQFHSDEYVDFLSRITPSNMNQFIKEQHKCNVGDDCPVFDGLFDYCSISAGGSMEGAARLSRDKCDIAINWAGGLHHAKKSEASGFCYVNDIVLGILELLRYHTRVLYIDIDVHHGDGVEEAFYTTDRVMTVSFHKYGEYFPGTGELRDVGIGKGKYYALNFPLRDGINDGNYKSVFEPVIRQVMASYNPAAVVLQCGTDSLAGDKLGCLNLSMRGHANCVKFVKSFNKPLLLLGGGGYTMRNVSRAWAYETGLATGVELGPGKRYFLYLLPNYSSIISFRADIPVNEYYEYFGPDYQLDVKASNTEDMNTPAYLERVKNIVMEHLRNVGGPPSVQMMDIPQLPIDAEIDDMNQDEDLIDPDDRQPTSHLDRHVQPTGELYDSDEEDETRRRNQTSHRELDRESSSSNGSRPARKFGMGVGIMTAPGTTSTHGAGPSGHMTTASLGISAMDVDSAAVSRRVTPEQTGDEPMISDSRNGR</sequence>
<comment type="subcellular location">
    <subcellularLocation>
        <location evidence="1 10">Nucleus</location>
    </subcellularLocation>
</comment>
<comment type="similarity">
    <text evidence="9 10">Belongs to the histone deacetylase family. HD Type 1 subfamily.</text>
</comment>
<evidence type="ECO:0000256" key="1">
    <source>
        <dbReference type="ARBA" id="ARBA00004123"/>
    </source>
</evidence>
<keyword evidence="3" id="KW-0678">Repressor</keyword>
<evidence type="ECO:0000313" key="17">
    <source>
        <dbReference type="Proteomes" id="UP000030671"/>
    </source>
</evidence>
<dbReference type="OrthoDB" id="1918432at2759"/>
<dbReference type="FunFam" id="3.40.800.20:FF:000001">
    <property type="entry name" value="Histone deacetylase"/>
    <property type="match status" value="1"/>
</dbReference>
<feature type="compositionally biased region" description="Basic and acidic residues" evidence="14">
    <location>
        <begin position="457"/>
        <end position="473"/>
    </location>
</feature>
<dbReference type="RefSeq" id="XP_009541426.1">
    <property type="nucleotide sequence ID" value="XM_009543131.1"/>
</dbReference>
<evidence type="ECO:0000256" key="5">
    <source>
        <dbReference type="ARBA" id="ARBA00022853"/>
    </source>
</evidence>
<organism evidence="16 17">
    <name type="scientific">Heterobasidion irregulare (strain TC 32-1)</name>
    <dbReference type="NCBI Taxonomy" id="747525"/>
    <lineage>
        <taxon>Eukaryota</taxon>
        <taxon>Fungi</taxon>
        <taxon>Dikarya</taxon>
        <taxon>Basidiomycota</taxon>
        <taxon>Agaricomycotina</taxon>
        <taxon>Agaricomycetes</taxon>
        <taxon>Russulales</taxon>
        <taxon>Bondarzewiaceae</taxon>
        <taxon>Heterobasidion</taxon>
        <taxon>Heterobasidion annosum species complex</taxon>
    </lineage>
</organism>
<feature type="active site" description="Proton acceptor" evidence="11">
    <location>
        <position position="146"/>
    </location>
</feature>
<comment type="catalytic activity">
    <reaction evidence="10">
        <text>N(6)-acetyl-L-lysyl-[histone] + H2O = L-lysyl-[histone] + acetate</text>
        <dbReference type="Rhea" id="RHEA:58196"/>
        <dbReference type="Rhea" id="RHEA-COMP:9845"/>
        <dbReference type="Rhea" id="RHEA-COMP:11338"/>
        <dbReference type="ChEBI" id="CHEBI:15377"/>
        <dbReference type="ChEBI" id="CHEBI:29969"/>
        <dbReference type="ChEBI" id="CHEBI:30089"/>
        <dbReference type="ChEBI" id="CHEBI:61930"/>
        <dbReference type="EC" id="3.5.1.98"/>
    </reaction>
</comment>
<evidence type="ECO:0000256" key="10">
    <source>
        <dbReference type="PIRNR" id="PIRNR037913"/>
    </source>
</evidence>
<evidence type="ECO:0000256" key="6">
    <source>
        <dbReference type="ARBA" id="ARBA00023015"/>
    </source>
</evidence>
<name>W4KPA5_HETIT</name>
<evidence type="ECO:0000313" key="16">
    <source>
        <dbReference type="EMBL" id="ETW87534.1"/>
    </source>
</evidence>
<keyword evidence="5 10" id="KW-0156">Chromatin regulator</keyword>
<dbReference type="PIRSF" id="PIRSF037913">
    <property type="entry name" value="His_deacetylse_1"/>
    <property type="match status" value="1"/>
</dbReference>
<dbReference type="Gene3D" id="3.40.800.20">
    <property type="entry name" value="Histone deacetylase domain"/>
    <property type="match status" value="1"/>
</dbReference>
<dbReference type="STRING" id="747525.W4KPA5"/>
<feature type="domain" description="Histone deacetylase" evidence="15">
    <location>
        <begin position="33"/>
        <end position="321"/>
    </location>
</feature>
<dbReference type="eggNOG" id="KOG1342">
    <property type="taxonomic scope" value="Eukaryota"/>
</dbReference>
<dbReference type="GO" id="GO:0046872">
    <property type="term" value="F:metal ion binding"/>
    <property type="evidence" value="ECO:0007669"/>
    <property type="project" value="UniProtKB-KW"/>
</dbReference>
<feature type="binding site" evidence="13">
    <location>
        <position position="181"/>
    </location>
    <ligand>
        <name>a divalent metal cation</name>
        <dbReference type="ChEBI" id="CHEBI:60240"/>
    </ligand>
</feature>
<dbReference type="InParanoid" id="W4KPA5"/>
<proteinExistence type="inferred from homology"/>
<dbReference type="GO" id="GO:0031507">
    <property type="term" value="P:heterochromatin formation"/>
    <property type="evidence" value="ECO:0007669"/>
    <property type="project" value="TreeGrafter"/>
</dbReference>
<gene>
    <name evidence="16" type="ORF">HETIRDRAFT_149764</name>
</gene>
<dbReference type="GO" id="GO:0141221">
    <property type="term" value="F:histone deacetylase activity, hydrolytic mechanism"/>
    <property type="evidence" value="ECO:0007669"/>
    <property type="project" value="UniProtKB-EC"/>
</dbReference>
<dbReference type="HOGENOM" id="CLU_007727_0_2_1"/>
<dbReference type="InterPro" id="IPR023696">
    <property type="entry name" value="Ureohydrolase_dom_sf"/>
</dbReference>
<feature type="compositionally biased region" description="Basic and acidic residues" evidence="14">
    <location>
        <begin position="430"/>
        <end position="443"/>
    </location>
</feature>
<dbReference type="InterPro" id="IPR003084">
    <property type="entry name" value="HDAC_I/II"/>
</dbReference>
<feature type="binding site" evidence="12">
    <location>
        <position position="154"/>
    </location>
    <ligand>
        <name>substrate</name>
    </ligand>
</feature>
<dbReference type="PANTHER" id="PTHR10625:SF10">
    <property type="entry name" value="HISTONE DEACETYLASE HDAC1"/>
    <property type="match status" value="1"/>
</dbReference>
<keyword evidence="17" id="KW-1185">Reference proteome</keyword>
<evidence type="ECO:0000256" key="2">
    <source>
        <dbReference type="ARBA" id="ARBA00012111"/>
    </source>
</evidence>
<keyword evidence="4 10" id="KW-0378">Hydrolase</keyword>
<feature type="binding site" evidence="13">
    <location>
        <position position="183"/>
    </location>
    <ligand>
        <name>a divalent metal cation</name>
        <dbReference type="ChEBI" id="CHEBI:60240"/>
    </ligand>
</feature>
<feature type="binding site" evidence="12">
    <location>
        <position position="104"/>
    </location>
    <ligand>
        <name>substrate</name>
    </ligand>
</feature>
<dbReference type="FunCoup" id="W4KPA5">
    <property type="interactions" value="674"/>
</dbReference>
<dbReference type="AlphaFoldDB" id="W4KPA5"/>
<keyword evidence="13" id="KW-0479">Metal-binding</keyword>
<keyword evidence="8 10" id="KW-0539">Nucleus</keyword>
<dbReference type="Pfam" id="PF00850">
    <property type="entry name" value="Hist_deacetyl"/>
    <property type="match status" value="1"/>
</dbReference>
<evidence type="ECO:0000256" key="3">
    <source>
        <dbReference type="ARBA" id="ARBA00022491"/>
    </source>
</evidence>
<evidence type="ECO:0000256" key="11">
    <source>
        <dbReference type="PIRSR" id="PIRSR037913-1"/>
    </source>
</evidence>
<protein>
    <recommendedName>
        <fullName evidence="2 10">Histone deacetylase</fullName>
        <ecNumber evidence="2 10">3.5.1.98</ecNumber>
    </recommendedName>
</protein>
<dbReference type="EMBL" id="KI925454">
    <property type="protein sequence ID" value="ETW87534.1"/>
    <property type="molecule type" value="Genomic_DNA"/>
</dbReference>
<reference evidence="16 17" key="1">
    <citation type="journal article" date="2012" name="New Phytol.">
        <title>Insight into trade-off between wood decay and parasitism from the genome of a fungal forest pathogen.</title>
        <authorList>
            <person name="Olson A."/>
            <person name="Aerts A."/>
            <person name="Asiegbu F."/>
            <person name="Belbahri L."/>
            <person name="Bouzid O."/>
            <person name="Broberg A."/>
            <person name="Canback B."/>
            <person name="Coutinho P.M."/>
            <person name="Cullen D."/>
            <person name="Dalman K."/>
            <person name="Deflorio G."/>
            <person name="van Diepen L.T."/>
            <person name="Dunand C."/>
            <person name="Duplessis S."/>
            <person name="Durling M."/>
            <person name="Gonthier P."/>
            <person name="Grimwood J."/>
            <person name="Fossdal C.G."/>
            <person name="Hansson D."/>
            <person name="Henrissat B."/>
            <person name="Hietala A."/>
            <person name="Himmelstrand K."/>
            <person name="Hoffmeister D."/>
            <person name="Hogberg N."/>
            <person name="James T.Y."/>
            <person name="Karlsson M."/>
            <person name="Kohler A."/>
            <person name="Kues U."/>
            <person name="Lee Y.H."/>
            <person name="Lin Y.C."/>
            <person name="Lind M."/>
            <person name="Lindquist E."/>
            <person name="Lombard V."/>
            <person name="Lucas S."/>
            <person name="Lunden K."/>
            <person name="Morin E."/>
            <person name="Murat C."/>
            <person name="Park J."/>
            <person name="Raffaello T."/>
            <person name="Rouze P."/>
            <person name="Salamov A."/>
            <person name="Schmutz J."/>
            <person name="Solheim H."/>
            <person name="Stahlberg J."/>
            <person name="Velez H."/>
            <person name="de Vries R.P."/>
            <person name="Wiebenga A."/>
            <person name="Woodward S."/>
            <person name="Yakovlev I."/>
            <person name="Garbelotto M."/>
            <person name="Martin F."/>
            <person name="Grigoriev I.V."/>
            <person name="Stenlid J."/>
        </authorList>
    </citation>
    <scope>NUCLEOTIDE SEQUENCE [LARGE SCALE GENOMIC DNA]</scope>
    <source>
        <strain evidence="16 17">TC 32-1</strain>
    </source>
</reference>
<evidence type="ECO:0000256" key="8">
    <source>
        <dbReference type="ARBA" id="ARBA00023242"/>
    </source>
</evidence>
<dbReference type="GeneID" id="20667346"/>
<evidence type="ECO:0000259" key="15">
    <source>
        <dbReference type="Pfam" id="PF00850"/>
    </source>
</evidence>
<feature type="region of interest" description="Disordered" evidence="14">
    <location>
        <begin position="424"/>
        <end position="548"/>
    </location>
</feature>
<dbReference type="InterPro" id="IPR037138">
    <property type="entry name" value="His_deacetylse_dom_sf"/>
</dbReference>
<dbReference type="GO" id="GO:0070210">
    <property type="term" value="C:Rpd3L-Expanded complex"/>
    <property type="evidence" value="ECO:0007669"/>
    <property type="project" value="TreeGrafter"/>
</dbReference>
<dbReference type="InterPro" id="IPR000286">
    <property type="entry name" value="HDACs"/>
</dbReference>
<dbReference type="KEGG" id="hir:HETIRDRAFT_149764"/>
<dbReference type="EC" id="3.5.1.98" evidence="2 10"/>
<dbReference type="PANTHER" id="PTHR10625">
    <property type="entry name" value="HISTONE DEACETYLASE HDAC1-RELATED"/>
    <property type="match status" value="1"/>
</dbReference>